<dbReference type="PANTHER" id="PTHR23155:SF1211">
    <property type="entry name" value="OS09G0313500 PROTEIN"/>
    <property type="match status" value="1"/>
</dbReference>
<dbReference type="KEGG" id="rarg:115726676"/>
<dbReference type="RefSeq" id="XP_030512515.2">
    <property type="nucleotide sequence ID" value="XM_030656655.2"/>
</dbReference>
<organism evidence="6 7">
    <name type="scientific">Rhodamnia argentea</name>
    <dbReference type="NCBI Taxonomy" id="178133"/>
    <lineage>
        <taxon>Eukaryota</taxon>
        <taxon>Viridiplantae</taxon>
        <taxon>Streptophyta</taxon>
        <taxon>Embryophyta</taxon>
        <taxon>Tracheophyta</taxon>
        <taxon>Spermatophyta</taxon>
        <taxon>Magnoliopsida</taxon>
        <taxon>eudicotyledons</taxon>
        <taxon>Gunneridae</taxon>
        <taxon>Pentapetalae</taxon>
        <taxon>rosids</taxon>
        <taxon>malvids</taxon>
        <taxon>Myrtales</taxon>
        <taxon>Myrtaceae</taxon>
        <taxon>Myrtoideae</taxon>
        <taxon>Myrteae</taxon>
        <taxon>Australasian group</taxon>
        <taxon>Rhodamnia</taxon>
    </lineage>
</organism>
<evidence type="ECO:0000313" key="6">
    <source>
        <dbReference type="Proteomes" id="UP000827889"/>
    </source>
</evidence>
<name>A0A8B8MPL7_9MYRT</name>
<keyword evidence="6" id="KW-1185">Reference proteome</keyword>
<protein>
    <submittedName>
        <fullName evidence="7">Disease resistance protein RGA4</fullName>
    </submittedName>
</protein>
<dbReference type="Pfam" id="PF23559">
    <property type="entry name" value="WHD_DRP"/>
    <property type="match status" value="1"/>
</dbReference>
<evidence type="ECO:0000259" key="4">
    <source>
        <dbReference type="Pfam" id="PF18052"/>
    </source>
</evidence>
<dbReference type="AlphaFoldDB" id="A0A8B8MPL7"/>
<dbReference type="InterPro" id="IPR041118">
    <property type="entry name" value="Rx_N"/>
</dbReference>
<accession>A0A8B8MPL7</accession>
<dbReference type="InterPro" id="IPR027417">
    <property type="entry name" value="P-loop_NTPase"/>
</dbReference>
<sequence>MAEVVLSILGPLVEKLASSAVEEIQLKQTKEAAVRLWPSKLRDFCYDAEDVLDEFEARALCKEIVSKCGGNPMALRTLGSLLYSKKENRSDWEQVIDGETWQLPNDTLTSLRISYDLMPSYLKQRFAYCSIFLKNREFIYPDDVIQLWISNGFIQSGGNNQELEEIGRQYLEGLSD</sequence>
<keyword evidence="3" id="KW-0611">Plant defense</keyword>
<gene>
    <name evidence="7" type="primary">LOC115726676</name>
</gene>
<dbReference type="InterPro" id="IPR058922">
    <property type="entry name" value="WHD_DRP"/>
</dbReference>
<dbReference type="Proteomes" id="UP000827889">
    <property type="component" value="Chromosome 10"/>
</dbReference>
<dbReference type="PANTHER" id="PTHR23155">
    <property type="entry name" value="DISEASE RESISTANCE PROTEIN RP"/>
    <property type="match status" value="1"/>
</dbReference>
<evidence type="ECO:0000256" key="1">
    <source>
        <dbReference type="ARBA" id="ARBA00022737"/>
    </source>
</evidence>
<dbReference type="SUPFAM" id="SSF52540">
    <property type="entry name" value="P-loop containing nucleoside triphosphate hydrolases"/>
    <property type="match status" value="1"/>
</dbReference>
<evidence type="ECO:0000256" key="3">
    <source>
        <dbReference type="ARBA" id="ARBA00022821"/>
    </source>
</evidence>
<dbReference type="InterPro" id="IPR042197">
    <property type="entry name" value="Apaf_helical"/>
</dbReference>
<feature type="domain" description="Disease resistance N-terminal" evidence="4">
    <location>
        <begin position="20"/>
        <end position="66"/>
    </location>
</feature>
<feature type="domain" description="Disease resistance protein winged helix" evidence="5">
    <location>
        <begin position="131"/>
        <end position="174"/>
    </location>
</feature>
<dbReference type="GeneID" id="115726676"/>
<dbReference type="Pfam" id="PF18052">
    <property type="entry name" value="Rx_N"/>
    <property type="match status" value="1"/>
</dbReference>
<keyword evidence="2" id="KW-0547">Nucleotide-binding</keyword>
<dbReference type="Gene3D" id="1.10.8.430">
    <property type="entry name" value="Helical domain of apoptotic protease-activating factors"/>
    <property type="match status" value="1"/>
</dbReference>
<dbReference type="InterPro" id="IPR044974">
    <property type="entry name" value="Disease_R_plants"/>
</dbReference>
<proteinExistence type="predicted"/>
<evidence type="ECO:0000256" key="2">
    <source>
        <dbReference type="ARBA" id="ARBA00022741"/>
    </source>
</evidence>
<dbReference type="GO" id="GO:0098542">
    <property type="term" value="P:defense response to other organism"/>
    <property type="evidence" value="ECO:0007669"/>
    <property type="project" value="TreeGrafter"/>
</dbReference>
<evidence type="ECO:0000259" key="5">
    <source>
        <dbReference type="Pfam" id="PF23559"/>
    </source>
</evidence>
<evidence type="ECO:0000313" key="7">
    <source>
        <dbReference type="RefSeq" id="XP_030512515.2"/>
    </source>
</evidence>
<keyword evidence="1" id="KW-0677">Repeat</keyword>
<reference evidence="7" key="1">
    <citation type="submission" date="2025-08" db="UniProtKB">
        <authorList>
            <consortium name="RefSeq"/>
        </authorList>
    </citation>
    <scope>IDENTIFICATION</scope>
    <source>
        <tissue evidence="7">Leaf</tissue>
    </source>
</reference>